<dbReference type="Gene3D" id="3.30.465.10">
    <property type="match status" value="2"/>
</dbReference>
<dbReference type="OrthoDB" id="288590at2759"/>
<dbReference type="InterPro" id="IPR044861">
    <property type="entry name" value="IPNS-like_FE2OG_OXY"/>
</dbReference>
<dbReference type="GO" id="GO:0044283">
    <property type="term" value="P:small molecule biosynthetic process"/>
    <property type="evidence" value="ECO:0007669"/>
    <property type="project" value="UniProtKB-ARBA"/>
</dbReference>
<dbReference type="AlphaFoldDB" id="A0A423WA47"/>
<dbReference type="InterPro" id="IPR036318">
    <property type="entry name" value="FAD-bd_PCMH-like_sf"/>
</dbReference>
<evidence type="ECO:0000259" key="3">
    <source>
        <dbReference type="PROSITE" id="PS51387"/>
    </source>
</evidence>
<dbReference type="InterPro" id="IPR016166">
    <property type="entry name" value="FAD-bd_PCMH"/>
</dbReference>
<dbReference type="InterPro" id="IPR005123">
    <property type="entry name" value="Oxoglu/Fe-dep_dioxygenase_dom"/>
</dbReference>
<dbReference type="InterPro" id="IPR026992">
    <property type="entry name" value="DIOX_N"/>
</dbReference>
<dbReference type="Pfam" id="PF14226">
    <property type="entry name" value="DIOX_N"/>
    <property type="match status" value="1"/>
</dbReference>
<dbReference type="InterPro" id="IPR016169">
    <property type="entry name" value="FAD-bd_PCMH_sub2"/>
</dbReference>
<evidence type="ECO:0000256" key="2">
    <source>
        <dbReference type="ARBA" id="ARBA00023002"/>
    </source>
</evidence>
<dbReference type="PROSITE" id="PS51387">
    <property type="entry name" value="FAD_PCMH"/>
    <property type="match status" value="1"/>
</dbReference>
<dbReference type="Pfam" id="PF03171">
    <property type="entry name" value="2OG-FeII_Oxy"/>
    <property type="match status" value="1"/>
</dbReference>
<evidence type="ECO:0000259" key="4">
    <source>
        <dbReference type="PROSITE" id="PS51471"/>
    </source>
</evidence>
<comment type="similarity">
    <text evidence="1">Belongs to the oxygen-dependent FAD-linked oxidoreductase family.</text>
</comment>
<dbReference type="PANTHER" id="PTHR13878:SF91">
    <property type="entry name" value="FAD BINDING DOMAIN PROTEIN (AFU_ORTHOLOGUE AFUA_6G12070)-RELATED"/>
    <property type="match status" value="1"/>
</dbReference>
<dbReference type="Pfam" id="PF01565">
    <property type="entry name" value="FAD_binding_4"/>
    <property type="match status" value="1"/>
</dbReference>
<dbReference type="Proteomes" id="UP000284375">
    <property type="component" value="Unassembled WGS sequence"/>
</dbReference>
<evidence type="ECO:0000256" key="1">
    <source>
        <dbReference type="ARBA" id="ARBA00005466"/>
    </source>
</evidence>
<dbReference type="EMBL" id="LJZO01000009">
    <property type="protein sequence ID" value="ROW00230.1"/>
    <property type="molecule type" value="Genomic_DNA"/>
</dbReference>
<dbReference type="InterPro" id="IPR012951">
    <property type="entry name" value="BBE"/>
</dbReference>
<accession>A0A423WA47</accession>
<dbReference type="GO" id="GO:0016491">
    <property type="term" value="F:oxidoreductase activity"/>
    <property type="evidence" value="ECO:0007669"/>
    <property type="project" value="UniProtKB-KW"/>
</dbReference>
<dbReference type="Gene3D" id="2.60.120.330">
    <property type="entry name" value="B-lactam Antibiotic, Isopenicillin N Synthase, Chain"/>
    <property type="match status" value="1"/>
</dbReference>
<dbReference type="GO" id="GO:0071949">
    <property type="term" value="F:FAD binding"/>
    <property type="evidence" value="ECO:0007669"/>
    <property type="project" value="InterPro"/>
</dbReference>
<keyword evidence="2" id="KW-0560">Oxidoreductase</keyword>
<proteinExistence type="inferred from homology"/>
<dbReference type="PANTHER" id="PTHR13878">
    <property type="entry name" value="GULONOLACTONE OXIDASE"/>
    <property type="match status" value="1"/>
</dbReference>
<dbReference type="InterPro" id="IPR006094">
    <property type="entry name" value="Oxid_FAD_bind_N"/>
</dbReference>
<dbReference type="STRING" id="252740.A0A423WA47"/>
<organism evidence="5 6">
    <name type="scientific">Cytospora chrysosperma</name>
    <name type="common">Cytospora canker fungus</name>
    <name type="synonym">Sphaeria chrysosperma</name>
    <dbReference type="NCBI Taxonomy" id="252740"/>
    <lineage>
        <taxon>Eukaryota</taxon>
        <taxon>Fungi</taxon>
        <taxon>Dikarya</taxon>
        <taxon>Ascomycota</taxon>
        <taxon>Pezizomycotina</taxon>
        <taxon>Sordariomycetes</taxon>
        <taxon>Sordariomycetidae</taxon>
        <taxon>Diaporthales</taxon>
        <taxon>Cytosporaceae</taxon>
        <taxon>Cytospora</taxon>
    </lineage>
</organism>
<feature type="domain" description="FAD-binding PCMH-type" evidence="3">
    <location>
        <begin position="362"/>
        <end position="543"/>
    </location>
</feature>
<dbReference type="InterPro" id="IPR050432">
    <property type="entry name" value="FAD-linked_Oxidoreductases_BP"/>
</dbReference>
<dbReference type="InterPro" id="IPR027443">
    <property type="entry name" value="IPNS-like_sf"/>
</dbReference>
<name>A0A423WA47_CYTCH</name>
<protein>
    <recommendedName>
        <fullName evidence="7">FAD-binding PCMH-type domain-containing protein</fullName>
    </recommendedName>
</protein>
<dbReference type="SUPFAM" id="SSF51197">
    <property type="entry name" value="Clavaminate synthase-like"/>
    <property type="match status" value="1"/>
</dbReference>
<sequence>MAQDEIKLPLIDLSGYINPKNPGDKERVIAEVRDACSQFGFFQATGHGVPLSLQKGLLSSIDTLFALPEEAKLALSYLKNPSRRGWEKSGMSLREGDALPDSKEAYYIGREDPVIEHHGFYGPNVWPDLPNDQFRDPVWEYYQATADLGKKIWEILLLALGHPLSIMETFAKKPMVQMKMIRYPSLAATLPGQFGVGAHKDFGGVTVLLQDPGKHGLEVWEEHKEVWVPVPALENVYVINCGDMIMKWSGGQFKSALHRVINKADNDARLSCATFFHGDVYATNPLNPSDPSKETVVSGRLVKTVPLGSPCHDPHYDEALCAMLQSEWGFSPVHIESSSSVQDPIFANASCDPFTPRNSTCLLGNYVAYAVNVTGVDDIAATIRFADANNIRLVIRNTGHDYLGRSTGAGALAIWTHNLKGQEIKDWSDAEYTGKAIKIAAGVQGFEALEASSAAGLVVVTGECPTVGIAGGYTQSGGHSPLSGAFGLSAHNTLEFEVVTADGRLVTASPSTKDHADLFWALSGSGSGNFGVVVSVTLRAHEDAVTSGTAFNISQPGLDYPAVANAWHALLPDLLDSGLQITYYAATSQMGVVSLTGYNHTQADLEARLVPFVEFMATQGFDLQPSYTQFDSYHDHYAHYYGPLPAGALGVAGEWLMGGRLLSRAVLPDFGPTLNQTLQLGVNLIAQAMNTTRFATPATRAVLPQWQDTLVMSTYVLPWSFEVPFADMVATQDYITTVVMPIVESATPGAGAYINEANYLQEDWQEVFYGSNYPELLVVKKKYDPKGIFFNEHVLT</sequence>
<gene>
    <name evidence="5" type="ORF">VSDG_03474</name>
</gene>
<keyword evidence="6" id="KW-1185">Reference proteome</keyword>
<reference evidence="5 6" key="1">
    <citation type="submission" date="2015-09" db="EMBL/GenBank/DDBJ databases">
        <title>Host preference determinants of Valsa canker pathogens revealed by comparative genomics.</title>
        <authorList>
            <person name="Yin Z."/>
            <person name="Huang L."/>
        </authorList>
    </citation>
    <scope>NUCLEOTIDE SEQUENCE [LARGE SCALE GENOMIC DNA]</scope>
    <source>
        <strain evidence="5 6">YSFL</strain>
    </source>
</reference>
<feature type="domain" description="Fe2OG dioxygenase" evidence="4">
    <location>
        <begin position="174"/>
        <end position="278"/>
    </location>
</feature>
<evidence type="ECO:0000313" key="6">
    <source>
        <dbReference type="Proteomes" id="UP000284375"/>
    </source>
</evidence>
<dbReference type="Pfam" id="PF08031">
    <property type="entry name" value="BBE"/>
    <property type="match status" value="1"/>
</dbReference>
<evidence type="ECO:0008006" key="7">
    <source>
        <dbReference type="Google" id="ProtNLM"/>
    </source>
</evidence>
<dbReference type="PROSITE" id="PS51471">
    <property type="entry name" value="FE2OG_OXY"/>
    <property type="match status" value="1"/>
</dbReference>
<dbReference type="SUPFAM" id="SSF56176">
    <property type="entry name" value="FAD-binding/transporter-associated domain-like"/>
    <property type="match status" value="1"/>
</dbReference>
<evidence type="ECO:0000313" key="5">
    <source>
        <dbReference type="EMBL" id="ROW00230.1"/>
    </source>
</evidence>
<comment type="caution">
    <text evidence="5">The sequence shown here is derived from an EMBL/GenBank/DDBJ whole genome shotgun (WGS) entry which is preliminary data.</text>
</comment>